<dbReference type="KEGG" id="hro:HELRODRAFT_162437"/>
<reference evidence="1 3" key="2">
    <citation type="journal article" date="2013" name="Nature">
        <title>Insights into bilaterian evolution from three spiralian genomes.</title>
        <authorList>
            <person name="Simakov O."/>
            <person name="Marletaz F."/>
            <person name="Cho S.J."/>
            <person name="Edsinger-Gonzales E."/>
            <person name="Havlak P."/>
            <person name="Hellsten U."/>
            <person name="Kuo D.H."/>
            <person name="Larsson T."/>
            <person name="Lv J."/>
            <person name="Arendt D."/>
            <person name="Savage R."/>
            <person name="Osoegawa K."/>
            <person name="de Jong P."/>
            <person name="Grimwood J."/>
            <person name="Chapman J.A."/>
            <person name="Shapiro H."/>
            <person name="Aerts A."/>
            <person name="Otillar R.P."/>
            <person name="Terry A.Y."/>
            <person name="Boore J.L."/>
            <person name="Grigoriev I.V."/>
            <person name="Lindberg D.R."/>
            <person name="Seaver E.C."/>
            <person name="Weisblat D.A."/>
            <person name="Putnam N.H."/>
            <person name="Rokhsar D.S."/>
        </authorList>
    </citation>
    <scope>NUCLEOTIDE SEQUENCE</scope>
</reference>
<sequence length="167" mass="18556">MGVHFGPNGASIFGPRINPVHANIFGQHHNLVYPPAIFFNAHRTGPSNFSAAFQGIMQASKNFRFEGNKILNGNNNNNNTENNYHNINIGNNINNLINNNNNNNGSSSKDNIANQFLIDKDRTLSDPSASMFPQQHAHYLHQHRHHKLAISTQIGLTTTTNVQQPPL</sequence>
<proteinExistence type="predicted"/>
<organism evidence="2 3">
    <name type="scientific">Helobdella robusta</name>
    <name type="common">Californian leech</name>
    <dbReference type="NCBI Taxonomy" id="6412"/>
    <lineage>
        <taxon>Eukaryota</taxon>
        <taxon>Metazoa</taxon>
        <taxon>Spiralia</taxon>
        <taxon>Lophotrochozoa</taxon>
        <taxon>Annelida</taxon>
        <taxon>Clitellata</taxon>
        <taxon>Hirudinea</taxon>
        <taxon>Rhynchobdellida</taxon>
        <taxon>Glossiphoniidae</taxon>
        <taxon>Helobdella</taxon>
    </lineage>
</organism>
<name>T1ESN2_HELRO</name>
<dbReference type="EnsemblMetazoa" id="HelroT162437">
    <property type="protein sequence ID" value="HelroP162437"/>
    <property type="gene ID" value="HelroG162437"/>
</dbReference>
<dbReference type="InParanoid" id="T1ESN2"/>
<keyword evidence="3" id="KW-1185">Reference proteome</keyword>
<evidence type="ECO:0000313" key="2">
    <source>
        <dbReference type="EnsemblMetazoa" id="HelroP162437"/>
    </source>
</evidence>
<protein>
    <submittedName>
        <fullName evidence="1 2">Uncharacterized protein</fullName>
    </submittedName>
</protein>
<dbReference type="Proteomes" id="UP000015101">
    <property type="component" value="Unassembled WGS sequence"/>
</dbReference>
<dbReference type="CTD" id="20199582"/>
<dbReference type="EMBL" id="AMQM01001084">
    <property type="status" value="NOT_ANNOTATED_CDS"/>
    <property type="molecule type" value="Genomic_DNA"/>
</dbReference>
<accession>T1ESN2</accession>
<dbReference type="RefSeq" id="XP_009022886.1">
    <property type="nucleotide sequence ID" value="XM_009024638.1"/>
</dbReference>
<dbReference type="GeneID" id="20199582"/>
<evidence type="ECO:0000313" key="1">
    <source>
        <dbReference type="EMBL" id="ESN98963.1"/>
    </source>
</evidence>
<dbReference type="AlphaFoldDB" id="T1ESN2"/>
<gene>
    <name evidence="2" type="primary">20199582</name>
    <name evidence="1" type="ORF">HELRODRAFT_162437</name>
</gene>
<evidence type="ECO:0000313" key="3">
    <source>
        <dbReference type="Proteomes" id="UP000015101"/>
    </source>
</evidence>
<dbReference type="HOGENOM" id="CLU_1596308_0_0_1"/>
<reference evidence="3" key="1">
    <citation type="submission" date="2012-12" db="EMBL/GenBank/DDBJ databases">
        <authorList>
            <person name="Hellsten U."/>
            <person name="Grimwood J."/>
            <person name="Chapman J.A."/>
            <person name="Shapiro H."/>
            <person name="Aerts A."/>
            <person name="Otillar R.P."/>
            <person name="Terry A.Y."/>
            <person name="Boore J.L."/>
            <person name="Simakov O."/>
            <person name="Marletaz F."/>
            <person name="Cho S.-J."/>
            <person name="Edsinger-Gonzales E."/>
            <person name="Havlak P."/>
            <person name="Kuo D.-H."/>
            <person name="Larsson T."/>
            <person name="Lv J."/>
            <person name="Arendt D."/>
            <person name="Savage R."/>
            <person name="Osoegawa K."/>
            <person name="de Jong P."/>
            <person name="Lindberg D.R."/>
            <person name="Seaver E.C."/>
            <person name="Weisblat D.A."/>
            <person name="Putnam N.H."/>
            <person name="Grigoriev I.V."/>
            <person name="Rokhsar D.S."/>
        </authorList>
    </citation>
    <scope>NUCLEOTIDE SEQUENCE</scope>
</reference>
<reference evidence="2" key="3">
    <citation type="submission" date="2015-06" db="UniProtKB">
        <authorList>
            <consortium name="EnsemblMetazoa"/>
        </authorList>
    </citation>
    <scope>IDENTIFICATION</scope>
</reference>
<dbReference type="EMBL" id="KB097143">
    <property type="protein sequence ID" value="ESN98963.1"/>
    <property type="molecule type" value="Genomic_DNA"/>
</dbReference>